<keyword evidence="3" id="KW-1185">Reference proteome</keyword>
<dbReference type="EMBL" id="JBGMDY010000002">
    <property type="protein sequence ID" value="KAL2344716.1"/>
    <property type="molecule type" value="Genomic_DNA"/>
</dbReference>
<name>A0ABD1N9V9_9FABA</name>
<dbReference type="AlphaFoldDB" id="A0ABD1N9V9"/>
<organism evidence="2 3">
    <name type="scientific">Flemingia macrophylla</name>
    <dbReference type="NCBI Taxonomy" id="520843"/>
    <lineage>
        <taxon>Eukaryota</taxon>
        <taxon>Viridiplantae</taxon>
        <taxon>Streptophyta</taxon>
        <taxon>Embryophyta</taxon>
        <taxon>Tracheophyta</taxon>
        <taxon>Spermatophyta</taxon>
        <taxon>Magnoliopsida</taxon>
        <taxon>eudicotyledons</taxon>
        <taxon>Gunneridae</taxon>
        <taxon>Pentapetalae</taxon>
        <taxon>rosids</taxon>
        <taxon>fabids</taxon>
        <taxon>Fabales</taxon>
        <taxon>Fabaceae</taxon>
        <taxon>Papilionoideae</taxon>
        <taxon>50 kb inversion clade</taxon>
        <taxon>NPAAA clade</taxon>
        <taxon>indigoferoid/millettioid clade</taxon>
        <taxon>Phaseoleae</taxon>
        <taxon>Flemingia</taxon>
    </lineage>
</organism>
<proteinExistence type="predicted"/>
<accession>A0ABD1N9V9</accession>
<evidence type="ECO:0000313" key="2">
    <source>
        <dbReference type="EMBL" id="KAL2344716.1"/>
    </source>
</evidence>
<protein>
    <submittedName>
        <fullName evidence="2">Uncharacterized protein</fullName>
    </submittedName>
</protein>
<comment type="caution">
    <text evidence="2">The sequence shown here is derived from an EMBL/GenBank/DDBJ whole genome shotgun (WGS) entry which is preliminary data.</text>
</comment>
<evidence type="ECO:0000313" key="3">
    <source>
        <dbReference type="Proteomes" id="UP001603857"/>
    </source>
</evidence>
<feature type="region of interest" description="Disordered" evidence="1">
    <location>
        <begin position="168"/>
        <end position="226"/>
    </location>
</feature>
<dbReference type="Proteomes" id="UP001603857">
    <property type="component" value="Unassembled WGS sequence"/>
</dbReference>
<reference evidence="2 3" key="1">
    <citation type="submission" date="2024-08" db="EMBL/GenBank/DDBJ databases">
        <title>Insights into the chromosomal genome structure of Flemingia macrophylla.</title>
        <authorList>
            <person name="Ding Y."/>
            <person name="Zhao Y."/>
            <person name="Bi W."/>
            <person name="Wu M."/>
            <person name="Zhao G."/>
            <person name="Gong Y."/>
            <person name="Li W."/>
            <person name="Zhang P."/>
        </authorList>
    </citation>
    <scope>NUCLEOTIDE SEQUENCE [LARGE SCALE GENOMIC DNA]</scope>
    <source>
        <strain evidence="2">DYQJB</strain>
        <tissue evidence="2">Leaf</tissue>
    </source>
</reference>
<evidence type="ECO:0000256" key="1">
    <source>
        <dbReference type="SAM" id="MobiDB-lite"/>
    </source>
</evidence>
<feature type="compositionally biased region" description="Low complexity" evidence="1">
    <location>
        <begin position="203"/>
        <end position="213"/>
    </location>
</feature>
<feature type="compositionally biased region" description="Low complexity" evidence="1">
    <location>
        <begin position="168"/>
        <end position="181"/>
    </location>
</feature>
<sequence length="272" mass="29440">MDVTPSFLPHVVYSDEVCVEDASHDERDVNRFFEDGGDHLLSSAPSIVPASASTSPSTPPLPSFDVASASKFADAVVPSTPYYIEEYNLGQTLIKEYAISDDDEKKSPSSIKDEKYKEVKHKTLLCQDQIVTLANYDFVIFDMGHGPGAVSDSIPCLHHFPSLASAVPPTLSSAPPTTARRLLPRPPPRHVPQRHLTMGLGFRSSPTMASATPPRSPPPGASASEIAPSRSLSFCTPLHSPLHALPSRHHPKVPLLHLQFLLPPCSWAASRS</sequence>
<gene>
    <name evidence="2" type="ORF">Fmac_006001</name>
</gene>